<dbReference type="InterPro" id="IPR019074">
    <property type="entry name" value="YabQ"/>
</dbReference>
<name>F2JS27_CELLD</name>
<dbReference type="Pfam" id="PF09578">
    <property type="entry name" value="Spore_YabQ"/>
    <property type="match status" value="1"/>
</dbReference>
<dbReference type="EMBL" id="CP002582">
    <property type="protein sequence ID" value="ADZ82841.1"/>
    <property type="molecule type" value="Genomic_DNA"/>
</dbReference>
<evidence type="ECO:0000313" key="3">
    <source>
        <dbReference type="Proteomes" id="UP000008467"/>
    </source>
</evidence>
<dbReference type="KEGG" id="cle:Clole_1111"/>
<reference evidence="2 3" key="1">
    <citation type="journal article" date="2011" name="J. Bacteriol.">
        <title>Complete genome sequence of the cellulose-degrading bacterium Cellulosilyticum lentocellum.</title>
        <authorList>
            <consortium name="US DOE Joint Genome Institute"/>
            <person name="Miller D.A."/>
            <person name="Suen G."/>
            <person name="Bruce D."/>
            <person name="Copeland A."/>
            <person name="Cheng J.F."/>
            <person name="Detter C."/>
            <person name="Goodwin L.A."/>
            <person name="Han C.S."/>
            <person name="Hauser L.J."/>
            <person name="Land M.L."/>
            <person name="Lapidus A."/>
            <person name="Lucas S."/>
            <person name="Meincke L."/>
            <person name="Pitluck S."/>
            <person name="Tapia R."/>
            <person name="Teshima H."/>
            <person name="Woyke T."/>
            <person name="Fox B.G."/>
            <person name="Angert E.R."/>
            <person name="Currie C.R."/>
        </authorList>
    </citation>
    <scope>NUCLEOTIDE SEQUENCE [LARGE SCALE GENOMIC DNA]</scope>
    <source>
        <strain evidence="3">ATCC 49066 / DSM 5427 / NCIMB 11756 / RHM5</strain>
    </source>
</reference>
<accession>F2JS27</accession>
<proteinExistence type="predicted"/>
<keyword evidence="1" id="KW-0472">Membrane</keyword>
<sequence>MNQIVSSQTRLFITSIEIGIMMGIIFDLVRIVRKIIKHPNFFVQLEDMLYWIFCGFTGFYMLYICNYADIRPYIFIGIILGATLYFLTFSIVFMGIMTRIINYVKAVLRKLYHLILIPVRGTIRLIKVPLNYIQNKHNQMKYYQKLKRRAVARKKYQQEADKKTERFLKNQKI</sequence>
<evidence type="ECO:0000313" key="2">
    <source>
        <dbReference type="EMBL" id="ADZ82841.1"/>
    </source>
</evidence>
<keyword evidence="3" id="KW-1185">Reference proteome</keyword>
<dbReference type="Proteomes" id="UP000008467">
    <property type="component" value="Chromosome"/>
</dbReference>
<protein>
    <submittedName>
        <fullName evidence="2">Spore cortex biosynthesis protein, YabQ-like protein</fullName>
    </submittedName>
</protein>
<organism evidence="2 3">
    <name type="scientific">Cellulosilyticum lentocellum (strain ATCC 49066 / DSM 5427 / NCIMB 11756 / RHM5)</name>
    <name type="common">Clostridium lentocellum</name>
    <dbReference type="NCBI Taxonomy" id="642492"/>
    <lineage>
        <taxon>Bacteria</taxon>
        <taxon>Bacillati</taxon>
        <taxon>Bacillota</taxon>
        <taxon>Clostridia</taxon>
        <taxon>Lachnospirales</taxon>
        <taxon>Cellulosilyticaceae</taxon>
        <taxon>Cellulosilyticum</taxon>
    </lineage>
</organism>
<dbReference type="HOGENOM" id="CLU_113225_2_0_9"/>
<dbReference type="RefSeq" id="WP_013656140.1">
    <property type="nucleotide sequence ID" value="NC_015275.1"/>
</dbReference>
<keyword evidence="1" id="KW-1133">Transmembrane helix</keyword>
<feature type="transmembrane region" description="Helical" evidence="1">
    <location>
        <begin position="49"/>
        <end position="68"/>
    </location>
</feature>
<evidence type="ECO:0000256" key="1">
    <source>
        <dbReference type="SAM" id="Phobius"/>
    </source>
</evidence>
<gene>
    <name evidence="2" type="ordered locus">Clole_1111</name>
</gene>
<feature type="transmembrane region" description="Helical" evidence="1">
    <location>
        <begin position="74"/>
        <end position="101"/>
    </location>
</feature>
<dbReference type="NCBIfam" id="TIGR02893">
    <property type="entry name" value="spore_yabQ"/>
    <property type="match status" value="1"/>
</dbReference>
<dbReference type="STRING" id="642492.Clole_1111"/>
<dbReference type="eggNOG" id="ENOG5032YR5">
    <property type="taxonomic scope" value="Bacteria"/>
</dbReference>
<dbReference type="AlphaFoldDB" id="F2JS27"/>
<keyword evidence="1" id="KW-0812">Transmembrane</keyword>
<feature type="transmembrane region" description="Helical" evidence="1">
    <location>
        <begin position="12"/>
        <end position="29"/>
    </location>
</feature>